<feature type="transmembrane region" description="Helical" evidence="2">
    <location>
        <begin position="20"/>
        <end position="42"/>
    </location>
</feature>
<keyword evidence="4" id="KW-1185">Reference proteome</keyword>
<reference evidence="4" key="1">
    <citation type="journal article" date="2019" name="Int. J. Syst. Evol. Microbiol.">
        <title>The Global Catalogue of Microorganisms (GCM) 10K type strain sequencing project: providing services to taxonomists for standard genome sequencing and annotation.</title>
        <authorList>
            <consortium name="The Broad Institute Genomics Platform"/>
            <consortium name="The Broad Institute Genome Sequencing Center for Infectious Disease"/>
            <person name="Wu L."/>
            <person name="Ma J."/>
        </authorList>
    </citation>
    <scope>NUCLEOTIDE SEQUENCE [LARGE SCALE GENOMIC DNA]</scope>
    <source>
        <strain evidence="4">IBRC-M 10813</strain>
    </source>
</reference>
<comment type="caution">
    <text evidence="3">The sequence shown here is derived from an EMBL/GenBank/DDBJ whole genome shotgun (WGS) entry which is preliminary data.</text>
</comment>
<feature type="transmembrane region" description="Helical" evidence="2">
    <location>
        <begin position="114"/>
        <end position="137"/>
    </location>
</feature>
<evidence type="ECO:0000256" key="2">
    <source>
        <dbReference type="SAM" id="Phobius"/>
    </source>
</evidence>
<proteinExistence type="predicted"/>
<protein>
    <submittedName>
        <fullName evidence="3">Uncharacterized protein</fullName>
    </submittedName>
</protein>
<keyword evidence="2" id="KW-1133">Transmembrane helix</keyword>
<evidence type="ECO:0000313" key="3">
    <source>
        <dbReference type="EMBL" id="MFC4076177.1"/>
    </source>
</evidence>
<accession>A0ABV8JEJ1</accession>
<dbReference type="EMBL" id="JBHSAP010000007">
    <property type="protein sequence ID" value="MFC4076177.1"/>
    <property type="molecule type" value="Genomic_DNA"/>
</dbReference>
<keyword evidence="2" id="KW-0812">Transmembrane</keyword>
<evidence type="ECO:0000256" key="1">
    <source>
        <dbReference type="SAM" id="MobiDB-lite"/>
    </source>
</evidence>
<feature type="region of interest" description="Disordered" evidence="1">
    <location>
        <begin position="154"/>
        <end position="180"/>
    </location>
</feature>
<evidence type="ECO:0000313" key="4">
    <source>
        <dbReference type="Proteomes" id="UP001595843"/>
    </source>
</evidence>
<keyword evidence="2" id="KW-0472">Membrane</keyword>
<gene>
    <name evidence="3" type="ORF">ACFOUO_05065</name>
</gene>
<organism evidence="3 4">
    <name type="scientific">Salinithrix halophila</name>
    <dbReference type="NCBI Taxonomy" id="1485204"/>
    <lineage>
        <taxon>Bacteria</taxon>
        <taxon>Bacillati</taxon>
        <taxon>Bacillota</taxon>
        <taxon>Bacilli</taxon>
        <taxon>Bacillales</taxon>
        <taxon>Thermoactinomycetaceae</taxon>
        <taxon>Salinithrix</taxon>
    </lineage>
</organism>
<feature type="transmembrane region" description="Helical" evidence="2">
    <location>
        <begin position="83"/>
        <end position="107"/>
    </location>
</feature>
<sequence>MANPAPPLIPTSSPLGPGSAGLVFALGSAGLALALGSAGLALALGSAGLALALGSAGLALALGSAGLALALGSAGLALTLGSAGLALALGSAGLALALGSAGLALALGSAGLALALGSAGLALALGSAGLVLGYPLLASRVSEGPMLMTGDPFLPNKEPPSVFSDRRGSRPATGGSPLPGLMTSLGHTGNSLLSWSVEGSQPIVPSRVVGTLRADFSFSRGLLFLRFRWISV</sequence>
<dbReference type="Proteomes" id="UP001595843">
    <property type="component" value="Unassembled WGS sequence"/>
</dbReference>
<feature type="transmembrane region" description="Helical" evidence="2">
    <location>
        <begin position="49"/>
        <end position="71"/>
    </location>
</feature>
<name>A0ABV8JEJ1_9BACL</name>